<gene>
    <name evidence="1" type="ORF">OCK74_04285</name>
</gene>
<comment type="caution">
    <text evidence="1">The sequence shown here is derived from an EMBL/GenBank/DDBJ whole genome shotgun (WGS) entry which is preliminary data.</text>
</comment>
<dbReference type="AlphaFoldDB" id="A0A9X3BGT3"/>
<reference evidence="1" key="1">
    <citation type="submission" date="2022-09" db="EMBL/GenBank/DDBJ databases">
        <authorList>
            <person name="Yuan C."/>
            <person name="Ke Z."/>
        </authorList>
    </citation>
    <scope>NUCLEOTIDE SEQUENCE</scope>
    <source>
        <strain evidence="1">LB-8</strain>
    </source>
</reference>
<dbReference type="Proteomes" id="UP001155483">
    <property type="component" value="Unassembled WGS sequence"/>
</dbReference>
<evidence type="ECO:0000313" key="1">
    <source>
        <dbReference type="EMBL" id="MCU7548317.1"/>
    </source>
</evidence>
<proteinExistence type="predicted"/>
<evidence type="ECO:0000313" key="2">
    <source>
        <dbReference type="Proteomes" id="UP001155483"/>
    </source>
</evidence>
<protein>
    <submittedName>
        <fullName evidence="1">Uncharacterized protein</fullName>
    </submittedName>
</protein>
<name>A0A9X3BGT3_9BACT</name>
<dbReference type="EMBL" id="JAOTIF010000002">
    <property type="protein sequence ID" value="MCU7548317.1"/>
    <property type="molecule type" value="Genomic_DNA"/>
</dbReference>
<organism evidence="1 2">
    <name type="scientific">Paraflavisolibacter caeni</name>
    <dbReference type="NCBI Taxonomy" id="2982496"/>
    <lineage>
        <taxon>Bacteria</taxon>
        <taxon>Pseudomonadati</taxon>
        <taxon>Bacteroidota</taxon>
        <taxon>Chitinophagia</taxon>
        <taxon>Chitinophagales</taxon>
        <taxon>Chitinophagaceae</taxon>
        <taxon>Paraflavisolibacter</taxon>
    </lineage>
</organism>
<dbReference type="RefSeq" id="WP_279295765.1">
    <property type="nucleotide sequence ID" value="NZ_JAOTIF010000002.1"/>
</dbReference>
<sequence length="169" mass="19198">MPKALIQIAYRQIIDIASNGAFEQNVWKDSYSEFQIQIQTYNQDNRYKTWEELKADNGKAAFNIPYKVGFSIGLYVKGLNGKMPHLQDSLGRNHIPFANHEFEIVASDITNEQAHVVALTYTSDTLTLFDSIGDHMLLAEGDKTLAGETIDMFSLKMQPHLSIIKYRPL</sequence>
<reference evidence="1" key="2">
    <citation type="submission" date="2023-04" db="EMBL/GenBank/DDBJ databases">
        <title>Paracnuella aquatica gen. nov., sp. nov., a member of the family Chitinophagaceae isolated from a hot spring.</title>
        <authorList>
            <person name="Wang C."/>
        </authorList>
    </citation>
    <scope>NUCLEOTIDE SEQUENCE</scope>
    <source>
        <strain evidence="1">LB-8</strain>
    </source>
</reference>
<accession>A0A9X3BGT3</accession>
<keyword evidence="2" id="KW-1185">Reference proteome</keyword>